<feature type="compositionally biased region" description="Basic and acidic residues" evidence="1">
    <location>
        <begin position="98"/>
        <end position="112"/>
    </location>
</feature>
<protein>
    <submittedName>
        <fullName evidence="2">Uncharacterized protein</fullName>
    </submittedName>
</protein>
<feature type="non-terminal residue" evidence="2">
    <location>
        <position position="1"/>
    </location>
</feature>
<gene>
    <name evidence="2" type="ORF">GOP47_0015131</name>
</gene>
<reference evidence="2" key="1">
    <citation type="submission" date="2021-01" db="EMBL/GenBank/DDBJ databases">
        <title>Adiantum capillus-veneris genome.</title>
        <authorList>
            <person name="Fang Y."/>
            <person name="Liao Q."/>
        </authorList>
    </citation>
    <scope>NUCLEOTIDE SEQUENCE</scope>
    <source>
        <strain evidence="2">H3</strain>
        <tissue evidence="2">Leaf</tissue>
    </source>
</reference>
<organism evidence="2 3">
    <name type="scientific">Adiantum capillus-veneris</name>
    <name type="common">Maidenhair fern</name>
    <dbReference type="NCBI Taxonomy" id="13818"/>
    <lineage>
        <taxon>Eukaryota</taxon>
        <taxon>Viridiplantae</taxon>
        <taxon>Streptophyta</taxon>
        <taxon>Embryophyta</taxon>
        <taxon>Tracheophyta</taxon>
        <taxon>Polypodiopsida</taxon>
        <taxon>Polypodiidae</taxon>
        <taxon>Polypodiales</taxon>
        <taxon>Pteridineae</taxon>
        <taxon>Pteridaceae</taxon>
        <taxon>Vittarioideae</taxon>
        <taxon>Adiantum</taxon>
    </lineage>
</organism>
<name>A0A9D4UP11_ADICA</name>
<evidence type="ECO:0000313" key="3">
    <source>
        <dbReference type="Proteomes" id="UP000886520"/>
    </source>
</evidence>
<comment type="caution">
    <text evidence="2">The sequence shown here is derived from an EMBL/GenBank/DDBJ whole genome shotgun (WGS) entry which is preliminary data.</text>
</comment>
<accession>A0A9D4UP11</accession>
<feature type="region of interest" description="Disordered" evidence="1">
    <location>
        <begin position="98"/>
        <end position="148"/>
    </location>
</feature>
<evidence type="ECO:0000313" key="2">
    <source>
        <dbReference type="EMBL" id="KAI5070788.1"/>
    </source>
</evidence>
<keyword evidence="3" id="KW-1185">Reference proteome</keyword>
<proteinExistence type="predicted"/>
<evidence type="ECO:0000256" key="1">
    <source>
        <dbReference type="SAM" id="MobiDB-lite"/>
    </source>
</evidence>
<feature type="compositionally biased region" description="Basic and acidic residues" evidence="1">
    <location>
        <begin position="130"/>
        <end position="148"/>
    </location>
</feature>
<dbReference type="AlphaFoldDB" id="A0A9D4UP11"/>
<dbReference type="EMBL" id="JABFUD020000014">
    <property type="protein sequence ID" value="KAI5070788.1"/>
    <property type="molecule type" value="Genomic_DNA"/>
</dbReference>
<sequence>GHLHQKKVILSFKIISMQNVVNKLDLTSRCSCCRGLPLDSVSEEVASFLTHVCRSVLHPGTGIFDLVSAWRMATLEVLVEPGNGRNCSNGNAAGCEHPCDGEEKEEAHGDEHWAEEDEEGDQQDQSNGSDSDREAREEEKNAACDCKDGQEAENLATRGLVLLELVEDAMGMLVGMAA</sequence>
<feature type="compositionally biased region" description="Acidic residues" evidence="1">
    <location>
        <begin position="113"/>
        <end position="122"/>
    </location>
</feature>
<dbReference type="Proteomes" id="UP000886520">
    <property type="component" value="Chromosome 14"/>
</dbReference>